<evidence type="ECO:0000313" key="4">
    <source>
        <dbReference type="Proteomes" id="UP001385951"/>
    </source>
</evidence>
<evidence type="ECO:0000256" key="2">
    <source>
        <dbReference type="SAM" id="Phobius"/>
    </source>
</evidence>
<keyword evidence="2" id="KW-0812">Transmembrane</keyword>
<feature type="transmembrane region" description="Helical" evidence="2">
    <location>
        <begin position="274"/>
        <end position="294"/>
    </location>
</feature>
<name>A0AAW0GZ44_9APHY</name>
<organism evidence="3 4">
    <name type="scientific">Cerrena zonata</name>
    <dbReference type="NCBI Taxonomy" id="2478898"/>
    <lineage>
        <taxon>Eukaryota</taxon>
        <taxon>Fungi</taxon>
        <taxon>Dikarya</taxon>
        <taxon>Basidiomycota</taxon>
        <taxon>Agaricomycotina</taxon>
        <taxon>Agaricomycetes</taxon>
        <taxon>Polyporales</taxon>
        <taxon>Cerrenaceae</taxon>
        <taxon>Cerrena</taxon>
    </lineage>
</organism>
<protein>
    <submittedName>
        <fullName evidence="3">Uncharacterized protein</fullName>
    </submittedName>
</protein>
<feature type="compositionally biased region" description="Polar residues" evidence="1">
    <location>
        <begin position="561"/>
        <end position="574"/>
    </location>
</feature>
<proteinExistence type="predicted"/>
<gene>
    <name evidence="3" type="ORF">QCA50_000485</name>
</gene>
<feature type="compositionally biased region" description="Polar residues" evidence="1">
    <location>
        <begin position="631"/>
        <end position="650"/>
    </location>
</feature>
<evidence type="ECO:0000256" key="1">
    <source>
        <dbReference type="SAM" id="MobiDB-lite"/>
    </source>
</evidence>
<accession>A0AAW0GZ44</accession>
<keyword evidence="2" id="KW-0472">Membrane</keyword>
<dbReference type="Proteomes" id="UP001385951">
    <property type="component" value="Unassembled WGS sequence"/>
</dbReference>
<feature type="transmembrane region" description="Helical" evidence="2">
    <location>
        <begin position="23"/>
        <end position="49"/>
    </location>
</feature>
<feature type="region of interest" description="Disordered" evidence="1">
    <location>
        <begin position="559"/>
        <end position="678"/>
    </location>
</feature>
<keyword evidence="2" id="KW-1133">Transmembrane helix</keyword>
<keyword evidence="4" id="KW-1185">Reference proteome</keyword>
<reference evidence="3 4" key="1">
    <citation type="submission" date="2022-09" db="EMBL/GenBank/DDBJ databases">
        <authorList>
            <person name="Palmer J.M."/>
        </authorList>
    </citation>
    <scope>NUCLEOTIDE SEQUENCE [LARGE SCALE GENOMIC DNA]</scope>
    <source>
        <strain evidence="3 4">DSM 7382</strain>
    </source>
</reference>
<feature type="transmembrane region" description="Helical" evidence="2">
    <location>
        <begin position="207"/>
        <end position="228"/>
    </location>
</feature>
<feature type="transmembrane region" description="Helical" evidence="2">
    <location>
        <begin position="99"/>
        <end position="121"/>
    </location>
</feature>
<sequence>MDSGQASRDGSHLQAATEVNFRLLAAFALGWALFYSVQCIVSSPFVYGLGYKARLFLQQSGQDSSVLPVHSATAINGFFPIRMNSQTSTFYRAHDHTSLVFTLNLCFIFASLSMFMSLIFFNPGVAWDTGCTFLIAWAGMASRSARLIGILILCLELRRNRVRKWEMWGLWAALSIAVALMFTMNALSLGKLEPIALSSALGCARKFSLPAALASSLLQLVVEVYVAIRLMSIHPPSRRGFRSVLDSLSTVHLCRALSLITMELLTIVPDAIKTNVLVVTLPFVAGAVLVLAAFNCPSRQIKTALPSPIITEKAYDDDDGLAHLNISPDSLFVIGPPPSSHAPSQRVSLQTHATSMTGASVEDAVVYTAARSTFSQGSLINPRSAPGRVEATPEQPLRGRRYILSYQVAEELGRMAEEPEHKEVPGPAVPRRAKPNMTVVVHDANEEFDGTITAALRTDGSEVYGSDIIQSSNSRLHKGGPVTGSNESTISYQSTTEYGLPGSRSSYASTQYRGVPSEYYADDQRSSILSKFSRFSRGKSTTPARHSFLKMSAPIGPRLSVASTRTRSSDNMPTLSEGRPIVATRSISLRSKRSRQSTKDDTPPMPPLPLNFTSDASRLQVPTRGPGLRLSSHTLSSNLAPPPSSYSFTASIDDSLSDSSSTRYQGPQRPPSAFIPNP</sequence>
<dbReference type="AlphaFoldDB" id="A0AAW0GZ44"/>
<comment type="caution">
    <text evidence="3">The sequence shown here is derived from an EMBL/GenBank/DDBJ whole genome shotgun (WGS) entry which is preliminary data.</text>
</comment>
<evidence type="ECO:0000313" key="3">
    <source>
        <dbReference type="EMBL" id="KAK7695847.1"/>
    </source>
</evidence>
<feature type="transmembrane region" description="Helical" evidence="2">
    <location>
        <begin position="133"/>
        <end position="155"/>
    </location>
</feature>
<dbReference type="EMBL" id="JASBNA010000001">
    <property type="protein sequence ID" value="KAK7695847.1"/>
    <property type="molecule type" value="Genomic_DNA"/>
</dbReference>
<feature type="transmembrane region" description="Helical" evidence="2">
    <location>
        <begin position="167"/>
        <end position="187"/>
    </location>
</feature>
<feature type="compositionally biased region" description="Low complexity" evidence="1">
    <location>
        <begin position="651"/>
        <end position="661"/>
    </location>
</feature>